<dbReference type="SUPFAM" id="SSF81383">
    <property type="entry name" value="F-box domain"/>
    <property type="match status" value="1"/>
</dbReference>
<dbReference type="Proteomes" id="UP001154282">
    <property type="component" value="Unassembled WGS sequence"/>
</dbReference>
<dbReference type="EMBL" id="CAMGYJ010000008">
    <property type="protein sequence ID" value="CAI0458688.1"/>
    <property type="molecule type" value="Genomic_DNA"/>
</dbReference>
<dbReference type="InterPro" id="IPR032675">
    <property type="entry name" value="LRR_dom_sf"/>
</dbReference>
<dbReference type="CDD" id="cd22160">
    <property type="entry name" value="F-box_AtFBL13-like"/>
    <property type="match status" value="1"/>
</dbReference>
<dbReference type="Gene3D" id="3.80.10.10">
    <property type="entry name" value="Ribonuclease Inhibitor"/>
    <property type="match status" value="1"/>
</dbReference>
<dbReference type="Pfam" id="PF24758">
    <property type="entry name" value="LRR_At5g56370"/>
    <property type="match status" value="1"/>
</dbReference>
<protein>
    <recommendedName>
        <fullName evidence="1">F-box domain-containing protein</fullName>
    </recommendedName>
</protein>
<gene>
    <name evidence="2" type="ORF">LITE_LOCUS33657</name>
</gene>
<dbReference type="InterPro" id="IPR001810">
    <property type="entry name" value="F-box_dom"/>
</dbReference>
<sequence>MQNKRACVFSADRISDLPPGVIQRILVFLPIKDAAKTSTLSSKWRHCWRSIPELVFDDDFAQIPEDLAASELNVMNKGIMLNIYNSLLVHDGPITKFALAILGLRPCAEIDHIILYLSNKGVEYFVLEFFDKRYKVHSSLFSALHLETLKLWHCEFKPPSWFVGFSKLTYLQLFEVNLPYDFVENFLPKCPMLEHLMVICCYGAVGKHEIMAPCLKSFFFMGYKDVCFMRSTLPPLVSFCPLDTATPNMASFFASSATLHQSYAYFLEQCLDLADDNPIPEVEFMEMNHLVLYNWEIARIFVLLIVGFPNLRTLTVKLETSQLRDDQPANDQNNSIRRVLEAENCTDFLQHLRELRIGESLCGPFELDLVTFVLLTAPRLRLIHITPFHQLGSKKVIRFMKEVLKCRRVSKRAEIVYDWNGGED</sequence>
<organism evidence="2 3">
    <name type="scientific">Linum tenue</name>
    <dbReference type="NCBI Taxonomy" id="586396"/>
    <lineage>
        <taxon>Eukaryota</taxon>
        <taxon>Viridiplantae</taxon>
        <taxon>Streptophyta</taxon>
        <taxon>Embryophyta</taxon>
        <taxon>Tracheophyta</taxon>
        <taxon>Spermatophyta</taxon>
        <taxon>Magnoliopsida</taxon>
        <taxon>eudicotyledons</taxon>
        <taxon>Gunneridae</taxon>
        <taxon>Pentapetalae</taxon>
        <taxon>rosids</taxon>
        <taxon>fabids</taxon>
        <taxon>Malpighiales</taxon>
        <taxon>Linaceae</taxon>
        <taxon>Linum</taxon>
    </lineage>
</organism>
<keyword evidence="3" id="KW-1185">Reference proteome</keyword>
<evidence type="ECO:0000313" key="2">
    <source>
        <dbReference type="EMBL" id="CAI0458688.1"/>
    </source>
</evidence>
<feature type="domain" description="F-box" evidence="1">
    <location>
        <begin position="11"/>
        <end position="63"/>
    </location>
</feature>
<reference evidence="2" key="1">
    <citation type="submission" date="2022-08" db="EMBL/GenBank/DDBJ databases">
        <authorList>
            <person name="Gutierrez-Valencia J."/>
        </authorList>
    </citation>
    <scope>NUCLEOTIDE SEQUENCE</scope>
</reference>
<comment type="caution">
    <text evidence="2">The sequence shown here is derived from an EMBL/GenBank/DDBJ whole genome shotgun (WGS) entry which is preliminary data.</text>
</comment>
<dbReference type="AlphaFoldDB" id="A0AAV0NJA8"/>
<evidence type="ECO:0000259" key="1">
    <source>
        <dbReference type="PROSITE" id="PS50181"/>
    </source>
</evidence>
<accession>A0AAV0NJA8</accession>
<dbReference type="PANTHER" id="PTHR31639">
    <property type="entry name" value="F-BOX PROTEIN-LIKE"/>
    <property type="match status" value="1"/>
</dbReference>
<dbReference type="PROSITE" id="PS50181">
    <property type="entry name" value="FBOX"/>
    <property type="match status" value="1"/>
</dbReference>
<name>A0AAV0NJA8_9ROSI</name>
<evidence type="ECO:0000313" key="3">
    <source>
        <dbReference type="Proteomes" id="UP001154282"/>
    </source>
</evidence>
<dbReference type="Pfam" id="PF00646">
    <property type="entry name" value="F-box"/>
    <property type="match status" value="1"/>
</dbReference>
<dbReference type="InterPro" id="IPR055411">
    <property type="entry name" value="LRR_FXL15/At3g58940/PEG3-like"/>
</dbReference>
<dbReference type="InterPro" id="IPR053781">
    <property type="entry name" value="F-box_AtFBL13-like"/>
</dbReference>
<dbReference type="InterPro" id="IPR036047">
    <property type="entry name" value="F-box-like_dom_sf"/>
</dbReference>
<proteinExistence type="predicted"/>
<dbReference type="PANTHER" id="PTHR31639:SF237">
    <property type="entry name" value="F-BOX DOMAIN-CONTAINING PROTEIN"/>
    <property type="match status" value="1"/>
</dbReference>
<dbReference type="SUPFAM" id="SSF52047">
    <property type="entry name" value="RNI-like"/>
    <property type="match status" value="1"/>
</dbReference>